<feature type="domain" description="SUEL-type lectin" evidence="1">
    <location>
        <begin position="31"/>
        <end position="135"/>
    </location>
</feature>
<name>A0A2G8KYQ1_STIJA</name>
<organism evidence="2 3">
    <name type="scientific">Stichopus japonicus</name>
    <name type="common">Sea cucumber</name>
    <dbReference type="NCBI Taxonomy" id="307972"/>
    <lineage>
        <taxon>Eukaryota</taxon>
        <taxon>Metazoa</taxon>
        <taxon>Echinodermata</taxon>
        <taxon>Eleutherozoa</taxon>
        <taxon>Echinozoa</taxon>
        <taxon>Holothuroidea</taxon>
        <taxon>Aspidochirotacea</taxon>
        <taxon>Aspidochirotida</taxon>
        <taxon>Stichopodidae</taxon>
        <taxon>Apostichopus</taxon>
    </lineage>
</organism>
<evidence type="ECO:0000313" key="3">
    <source>
        <dbReference type="Proteomes" id="UP000230750"/>
    </source>
</evidence>
<dbReference type="InterPro" id="IPR043159">
    <property type="entry name" value="Lectin_gal-bd_sf"/>
</dbReference>
<gene>
    <name evidence="2" type="ORF">BSL78_10021</name>
</gene>
<accession>A0A2G8KYQ1</accession>
<comment type="caution">
    <text evidence="2">The sequence shown here is derived from an EMBL/GenBank/DDBJ whole genome shotgun (WGS) entry which is preliminary data.</text>
</comment>
<dbReference type="InterPro" id="IPR000922">
    <property type="entry name" value="Lectin_gal-bd_dom"/>
</dbReference>
<keyword evidence="3" id="KW-1185">Reference proteome</keyword>
<dbReference type="PANTHER" id="PTHR46780">
    <property type="entry name" value="PROTEIN EVA-1"/>
    <property type="match status" value="1"/>
</dbReference>
<dbReference type="EMBL" id="MRZV01000301">
    <property type="protein sequence ID" value="PIK53102.1"/>
    <property type="molecule type" value="Genomic_DNA"/>
</dbReference>
<dbReference type="Gene3D" id="2.60.120.740">
    <property type="match status" value="1"/>
</dbReference>
<dbReference type="Pfam" id="PF02140">
    <property type="entry name" value="SUEL_Lectin"/>
    <property type="match status" value="1"/>
</dbReference>
<dbReference type="AlphaFoldDB" id="A0A2G8KYQ1"/>
<dbReference type="PROSITE" id="PS50228">
    <property type="entry name" value="SUEL_LECTIN"/>
    <property type="match status" value="1"/>
</dbReference>
<dbReference type="Proteomes" id="UP000230750">
    <property type="component" value="Unassembled WGS sequence"/>
</dbReference>
<dbReference type="OrthoDB" id="5970528at2759"/>
<dbReference type="CDD" id="cd22828">
    <property type="entry name" value="Gal_Rha_Lectin_EVA1_EVA1C_rpt1"/>
    <property type="match status" value="1"/>
</dbReference>
<protein>
    <recommendedName>
        <fullName evidence="1">SUEL-type lectin domain-containing protein</fullName>
    </recommendedName>
</protein>
<reference evidence="2 3" key="1">
    <citation type="journal article" date="2017" name="PLoS Biol.">
        <title>The sea cucumber genome provides insights into morphological evolution and visceral regeneration.</title>
        <authorList>
            <person name="Zhang X."/>
            <person name="Sun L."/>
            <person name="Yuan J."/>
            <person name="Sun Y."/>
            <person name="Gao Y."/>
            <person name="Zhang L."/>
            <person name="Li S."/>
            <person name="Dai H."/>
            <person name="Hamel J.F."/>
            <person name="Liu C."/>
            <person name="Yu Y."/>
            <person name="Liu S."/>
            <person name="Lin W."/>
            <person name="Guo K."/>
            <person name="Jin S."/>
            <person name="Xu P."/>
            <person name="Storey K.B."/>
            <person name="Huan P."/>
            <person name="Zhang T."/>
            <person name="Zhou Y."/>
            <person name="Zhang J."/>
            <person name="Lin C."/>
            <person name="Li X."/>
            <person name="Xing L."/>
            <person name="Huo D."/>
            <person name="Sun M."/>
            <person name="Wang L."/>
            <person name="Mercier A."/>
            <person name="Li F."/>
            <person name="Yang H."/>
            <person name="Xiang J."/>
        </authorList>
    </citation>
    <scope>NUCLEOTIDE SEQUENCE [LARGE SCALE GENOMIC DNA]</scope>
    <source>
        <strain evidence="2">Shaxun</strain>
        <tissue evidence="2">Muscle</tissue>
    </source>
</reference>
<proteinExistence type="predicted"/>
<sequence length="139" mass="15700">MFQQVLAASPDWPSTPSTFFLHTLRTHVLFACEHEDLSIKCPEGTTISIDSANYGRQVSNTDMCAYRWSEGGVNSTDLRVPSEEDTNCRAAESLQTLISNCQDEEMCTLRVTNEIFQEDPCPGTLKYLDVTYKCRPSEY</sequence>
<dbReference type="GO" id="GO:0030246">
    <property type="term" value="F:carbohydrate binding"/>
    <property type="evidence" value="ECO:0007669"/>
    <property type="project" value="InterPro"/>
</dbReference>
<evidence type="ECO:0000313" key="2">
    <source>
        <dbReference type="EMBL" id="PIK53102.1"/>
    </source>
</evidence>
<evidence type="ECO:0000259" key="1">
    <source>
        <dbReference type="PROSITE" id="PS50228"/>
    </source>
</evidence>